<sequence>MSFSEAPPPFDRASNVASVDNMRPVADLIVRSCDGVEFYVHKSVLSIASQAFASMFHDASMIVSTEEPLVLQEDARTLDALFRTCYPVSDPTLDKAEEAFKVMEASRKYMMEYAKEVSLKALTSSKHLEEDPFSVFAVACHFNLPEIARKAARFTLFRDPPTHAPVGLQFTSGANIWNLLAYWRECKDVALRLVDDDDFWSSTLDSPWITSFFCATCNPEADKLGFQEEYSEPFGVDGAIYRRVSSEWLRTLPCGVPEEKTYHQLRALILLQVKPTELKCIKCCESMACTIGFFVRGLFDGIERAISKVELKLDFDQ</sequence>
<dbReference type="Gene3D" id="3.30.710.10">
    <property type="entry name" value="Potassium Channel Kv1.1, Chain A"/>
    <property type="match status" value="1"/>
</dbReference>
<evidence type="ECO:0000313" key="2">
    <source>
        <dbReference type="EMBL" id="OCH91493.1"/>
    </source>
</evidence>
<keyword evidence="3" id="KW-1185">Reference proteome</keyword>
<dbReference type="PROSITE" id="PS50097">
    <property type="entry name" value="BTB"/>
    <property type="match status" value="1"/>
</dbReference>
<accession>A0A8E2AW80</accession>
<reference evidence="2 3" key="1">
    <citation type="submission" date="2016-07" db="EMBL/GenBank/DDBJ databases">
        <title>Draft genome of the white-rot fungus Obba rivulosa 3A-2.</title>
        <authorList>
            <consortium name="DOE Joint Genome Institute"/>
            <person name="Miettinen O."/>
            <person name="Riley R."/>
            <person name="Acob R."/>
            <person name="Barry K."/>
            <person name="Cullen D."/>
            <person name="De Vries R."/>
            <person name="Hainaut M."/>
            <person name="Hatakka A."/>
            <person name="Henrissat B."/>
            <person name="Hilden K."/>
            <person name="Kuo R."/>
            <person name="Labutti K."/>
            <person name="Lipzen A."/>
            <person name="Makela M.R."/>
            <person name="Sandor L."/>
            <person name="Spatafora J.W."/>
            <person name="Grigoriev I.V."/>
            <person name="Hibbett D.S."/>
        </authorList>
    </citation>
    <scope>NUCLEOTIDE SEQUENCE [LARGE SCALE GENOMIC DNA]</scope>
    <source>
        <strain evidence="2 3">3A-2</strain>
    </source>
</reference>
<protein>
    <recommendedName>
        <fullName evidence="1">BTB domain-containing protein</fullName>
    </recommendedName>
</protein>
<dbReference type="CDD" id="cd18186">
    <property type="entry name" value="BTB_POZ_ZBTB_KLHL-like"/>
    <property type="match status" value="1"/>
</dbReference>
<dbReference type="OrthoDB" id="6359816at2759"/>
<feature type="domain" description="BTB" evidence="1">
    <location>
        <begin position="26"/>
        <end position="86"/>
    </location>
</feature>
<dbReference type="Pfam" id="PF00651">
    <property type="entry name" value="BTB"/>
    <property type="match status" value="1"/>
</dbReference>
<evidence type="ECO:0000259" key="1">
    <source>
        <dbReference type="PROSITE" id="PS50097"/>
    </source>
</evidence>
<dbReference type="Proteomes" id="UP000250043">
    <property type="component" value="Unassembled WGS sequence"/>
</dbReference>
<dbReference type="SUPFAM" id="SSF54695">
    <property type="entry name" value="POZ domain"/>
    <property type="match status" value="1"/>
</dbReference>
<dbReference type="AlphaFoldDB" id="A0A8E2AW80"/>
<proteinExistence type="predicted"/>
<organism evidence="2 3">
    <name type="scientific">Obba rivulosa</name>
    <dbReference type="NCBI Taxonomy" id="1052685"/>
    <lineage>
        <taxon>Eukaryota</taxon>
        <taxon>Fungi</taxon>
        <taxon>Dikarya</taxon>
        <taxon>Basidiomycota</taxon>
        <taxon>Agaricomycotina</taxon>
        <taxon>Agaricomycetes</taxon>
        <taxon>Polyporales</taxon>
        <taxon>Gelatoporiaceae</taxon>
        <taxon>Obba</taxon>
    </lineage>
</organism>
<gene>
    <name evidence="2" type="ORF">OBBRIDRAFT_792207</name>
</gene>
<dbReference type="InterPro" id="IPR000210">
    <property type="entry name" value="BTB/POZ_dom"/>
</dbReference>
<dbReference type="EMBL" id="KV722384">
    <property type="protein sequence ID" value="OCH91493.1"/>
    <property type="molecule type" value="Genomic_DNA"/>
</dbReference>
<dbReference type="SMART" id="SM00225">
    <property type="entry name" value="BTB"/>
    <property type="match status" value="1"/>
</dbReference>
<evidence type="ECO:0000313" key="3">
    <source>
        <dbReference type="Proteomes" id="UP000250043"/>
    </source>
</evidence>
<name>A0A8E2AW80_9APHY</name>
<dbReference type="InterPro" id="IPR011333">
    <property type="entry name" value="SKP1/BTB/POZ_sf"/>
</dbReference>